<evidence type="ECO:0000313" key="3">
    <source>
        <dbReference type="Proteomes" id="UP000768567"/>
    </source>
</evidence>
<dbReference type="InterPro" id="IPR000305">
    <property type="entry name" value="GIY-YIG_endonuc"/>
</dbReference>
<accession>A0ABR9R531</accession>
<dbReference type="InterPro" id="IPR035901">
    <property type="entry name" value="GIY-YIG_endonuc_sf"/>
</dbReference>
<sequence length="281" mass="32667">MAILYLSDILKKVGLEPSSVYLLRHSFSLQDFRECYEKGMVLDYTRQQDKDFGRGYDYWCVFISERGTLARLFGCYKVCGSVPDTLDVMPDGFPNPEHFQGNRAFFDLEHIDLLEEYENRLVIDWGNSTRQWKQKGSNEKPVSYILPNEKQEFPGYESLVLSYGKLKSVIDDPVAYETWRAALSSIYAVYLIVDRESGMQYVGSAYGTDGLWGRWSQYVHTQHGGNKELIKLLDEYPTRYHQFQFSILQVLPKSASEKEVLDAEKLYKRKLLTKEYGLNDN</sequence>
<name>A0ABR9R531_9FIRM</name>
<dbReference type="RefSeq" id="WP_193502285.1">
    <property type="nucleotide sequence ID" value="NZ_JADCKC010000003.1"/>
</dbReference>
<reference evidence="2 3" key="1">
    <citation type="submission" date="2020-10" db="EMBL/GenBank/DDBJ databases">
        <title>ChiBAC.</title>
        <authorList>
            <person name="Zenner C."/>
            <person name="Hitch T.C.A."/>
            <person name="Clavel T."/>
        </authorList>
    </citation>
    <scope>NUCLEOTIDE SEQUENCE [LARGE SCALE GENOMIC DNA]</scope>
    <source>
        <strain evidence="2 3">DSM 109015</strain>
    </source>
</reference>
<dbReference type="PROSITE" id="PS50164">
    <property type="entry name" value="GIY_YIG"/>
    <property type="match status" value="1"/>
</dbReference>
<dbReference type="Gene3D" id="3.40.1440.10">
    <property type="entry name" value="GIY-YIG endonuclease"/>
    <property type="match status" value="1"/>
</dbReference>
<organism evidence="2 3">
    <name type="scientific">Gemmiger gallinarum</name>
    <dbReference type="NCBI Taxonomy" id="2779354"/>
    <lineage>
        <taxon>Bacteria</taxon>
        <taxon>Bacillati</taxon>
        <taxon>Bacillota</taxon>
        <taxon>Clostridia</taxon>
        <taxon>Eubacteriales</taxon>
        <taxon>Gemmiger</taxon>
    </lineage>
</organism>
<dbReference type="EMBL" id="JADCKC010000003">
    <property type="protein sequence ID" value="MBE5038253.1"/>
    <property type="molecule type" value="Genomic_DNA"/>
</dbReference>
<dbReference type="SUPFAM" id="SSF82771">
    <property type="entry name" value="GIY-YIG endonuclease"/>
    <property type="match status" value="1"/>
</dbReference>
<evidence type="ECO:0000259" key="1">
    <source>
        <dbReference type="PROSITE" id="PS50164"/>
    </source>
</evidence>
<dbReference type="CDD" id="cd10446">
    <property type="entry name" value="GIY-YIG_unchar_1"/>
    <property type="match status" value="1"/>
</dbReference>
<evidence type="ECO:0000313" key="2">
    <source>
        <dbReference type="EMBL" id="MBE5038253.1"/>
    </source>
</evidence>
<feature type="domain" description="GIY-YIG" evidence="1">
    <location>
        <begin position="185"/>
        <end position="278"/>
    </location>
</feature>
<keyword evidence="3" id="KW-1185">Reference proteome</keyword>
<comment type="caution">
    <text evidence="2">The sequence shown here is derived from an EMBL/GenBank/DDBJ whole genome shotgun (WGS) entry which is preliminary data.</text>
</comment>
<gene>
    <name evidence="2" type="ORF">INF35_10690</name>
</gene>
<protein>
    <submittedName>
        <fullName evidence="2">GIY-YIG nuclease family protein</fullName>
    </submittedName>
</protein>
<dbReference type="Proteomes" id="UP000768567">
    <property type="component" value="Unassembled WGS sequence"/>
</dbReference>
<proteinExistence type="predicted"/>